<evidence type="ECO:0000313" key="4">
    <source>
        <dbReference type="Proteomes" id="UP001595696"/>
    </source>
</evidence>
<proteinExistence type="inferred from homology"/>
<reference evidence="4" key="1">
    <citation type="journal article" date="2019" name="Int. J. Syst. Evol. Microbiol.">
        <title>The Global Catalogue of Microorganisms (GCM) 10K type strain sequencing project: providing services to taxonomists for standard genome sequencing and annotation.</title>
        <authorList>
            <consortium name="The Broad Institute Genomics Platform"/>
            <consortium name="The Broad Institute Genome Sequencing Center for Infectious Disease"/>
            <person name="Wu L."/>
            <person name="Ma J."/>
        </authorList>
    </citation>
    <scope>NUCLEOTIDE SEQUENCE [LARGE SCALE GENOMIC DNA]</scope>
    <source>
        <strain evidence="4">CGMCC 4.7330</strain>
    </source>
</reference>
<evidence type="ECO:0000259" key="2">
    <source>
        <dbReference type="SMART" id="SM00867"/>
    </source>
</evidence>
<protein>
    <submittedName>
        <fullName evidence="3">YceI family protein</fullName>
    </submittedName>
</protein>
<dbReference type="RefSeq" id="WP_378611922.1">
    <property type="nucleotide sequence ID" value="NZ_JBHSAX010000009.1"/>
</dbReference>
<gene>
    <name evidence="3" type="ORF">ACFO0B_09220</name>
</gene>
<comment type="caution">
    <text evidence="3">The sequence shown here is derived from an EMBL/GenBank/DDBJ whole genome shotgun (WGS) entry which is preliminary data.</text>
</comment>
<name>A0ABV8DRI3_9NOCA</name>
<dbReference type="PANTHER" id="PTHR34406:SF1">
    <property type="entry name" value="PROTEIN YCEI"/>
    <property type="match status" value="1"/>
</dbReference>
<feature type="domain" description="Lipid/polyisoprenoid-binding YceI-like" evidence="2">
    <location>
        <begin position="14"/>
        <end position="180"/>
    </location>
</feature>
<dbReference type="PANTHER" id="PTHR34406">
    <property type="entry name" value="PROTEIN YCEI"/>
    <property type="match status" value="1"/>
</dbReference>
<accession>A0ABV8DRI3</accession>
<dbReference type="EMBL" id="JBHSAX010000009">
    <property type="protein sequence ID" value="MFC3962162.1"/>
    <property type="molecule type" value="Genomic_DNA"/>
</dbReference>
<dbReference type="SMART" id="SM00867">
    <property type="entry name" value="YceI"/>
    <property type="match status" value="1"/>
</dbReference>
<dbReference type="InterPro" id="IPR036761">
    <property type="entry name" value="TTHA0802/YceI-like_sf"/>
</dbReference>
<dbReference type="Gene3D" id="2.40.128.110">
    <property type="entry name" value="Lipid/polyisoprenoid-binding, YceI-like"/>
    <property type="match status" value="1"/>
</dbReference>
<dbReference type="Pfam" id="PF04264">
    <property type="entry name" value="YceI"/>
    <property type="match status" value="1"/>
</dbReference>
<dbReference type="InterPro" id="IPR007372">
    <property type="entry name" value="Lipid/polyisoprenoid-bd_YceI"/>
</dbReference>
<organism evidence="3 4">
    <name type="scientific">Nocardia jiangsuensis</name>
    <dbReference type="NCBI Taxonomy" id="1691563"/>
    <lineage>
        <taxon>Bacteria</taxon>
        <taxon>Bacillati</taxon>
        <taxon>Actinomycetota</taxon>
        <taxon>Actinomycetes</taxon>
        <taxon>Mycobacteriales</taxon>
        <taxon>Nocardiaceae</taxon>
        <taxon>Nocardia</taxon>
    </lineage>
</organism>
<dbReference type="Proteomes" id="UP001595696">
    <property type="component" value="Unassembled WGS sequence"/>
</dbReference>
<dbReference type="SUPFAM" id="SSF101874">
    <property type="entry name" value="YceI-like"/>
    <property type="match status" value="1"/>
</dbReference>
<comment type="similarity">
    <text evidence="1">Belongs to the UPF0312 family.</text>
</comment>
<evidence type="ECO:0000313" key="3">
    <source>
        <dbReference type="EMBL" id="MFC3962162.1"/>
    </source>
</evidence>
<sequence length="183" mass="19440">MTKSLADLGLTTGTWAIDPVHSTVGFAVRHLMVSKVRGRFTDFSGALEIAEDGTATAHAEIRVDSVTTDNPQRDAHLRTADFFSAEQFPLATFTATGFRPQGDDFEVDGEFSLRGVTAPVTLKVEFLGVNPGMGNGPVAGFEAQTVVSRRDFGLDIDMPLPDGGAVIGDKITLTLEIEAGLQA</sequence>
<evidence type="ECO:0000256" key="1">
    <source>
        <dbReference type="ARBA" id="ARBA00008812"/>
    </source>
</evidence>
<keyword evidence="4" id="KW-1185">Reference proteome</keyword>